<dbReference type="GO" id="GO:0016846">
    <property type="term" value="F:carbon-sulfur lyase activity"/>
    <property type="evidence" value="ECO:0007669"/>
    <property type="project" value="InterPro"/>
</dbReference>
<dbReference type="EMBL" id="JABEYC010000210">
    <property type="protein sequence ID" value="KAF4980740.1"/>
    <property type="molecule type" value="Genomic_DNA"/>
</dbReference>
<dbReference type="Gene3D" id="3.90.1590.10">
    <property type="entry name" value="glutathione-dependent formaldehyde- activating enzyme (gfa)"/>
    <property type="match status" value="1"/>
</dbReference>
<comment type="caution">
    <text evidence="6">The sequence shown here is derived from an EMBL/GenBank/DDBJ whole genome shotgun (WGS) entry which is preliminary data.</text>
</comment>
<reference evidence="6" key="2">
    <citation type="submission" date="2020-05" db="EMBL/GenBank/DDBJ databases">
        <authorList>
            <person name="Kim H.-S."/>
            <person name="Proctor R.H."/>
            <person name="Brown D.W."/>
        </authorList>
    </citation>
    <scope>NUCLEOTIDE SEQUENCE</scope>
    <source>
        <strain evidence="6">NRRL 22465</strain>
    </source>
</reference>
<dbReference type="InterPro" id="IPR011057">
    <property type="entry name" value="Mss4-like_sf"/>
</dbReference>
<evidence type="ECO:0000313" key="7">
    <source>
        <dbReference type="Proteomes" id="UP000635477"/>
    </source>
</evidence>
<dbReference type="GO" id="GO:0046872">
    <property type="term" value="F:metal ion binding"/>
    <property type="evidence" value="ECO:0007669"/>
    <property type="project" value="UniProtKB-KW"/>
</dbReference>
<dbReference type="PANTHER" id="PTHR33337">
    <property type="entry name" value="GFA DOMAIN-CONTAINING PROTEIN"/>
    <property type="match status" value="1"/>
</dbReference>
<dbReference type="Proteomes" id="UP000635477">
    <property type="component" value="Unassembled WGS sequence"/>
</dbReference>
<dbReference type="PANTHER" id="PTHR33337:SF33">
    <property type="entry name" value="CENP-V_GFA DOMAIN-CONTAINING PROTEIN"/>
    <property type="match status" value="1"/>
</dbReference>
<keyword evidence="2" id="KW-0479">Metal-binding</keyword>
<evidence type="ECO:0000256" key="4">
    <source>
        <dbReference type="ARBA" id="ARBA00023239"/>
    </source>
</evidence>
<dbReference type="Pfam" id="PF04828">
    <property type="entry name" value="GFA"/>
    <property type="match status" value="2"/>
</dbReference>
<keyword evidence="3" id="KW-0862">Zinc</keyword>
<evidence type="ECO:0000256" key="3">
    <source>
        <dbReference type="ARBA" id="ARBA00022833"/>
    </source>
</evidence>
<evidence type="ECO:0000313" key="6">
    <source>
        <dbReference type="EMBL" id="KAF4980740.1"/>
    </source>
</evidence>
<evidence type="ECO:0000259" key="5">
    <source>
        <dbReference type="PROSITE" id="PS51891"/>
    </source>
</evidence>
<name>A0A8H4XLX5_9HYPO</name>
<dbReference type="PROSITE" id="PS51891">
    <property type="entry name" value="CENP_V_GFA"/>
    <property type="match status" value="1"/>
</dbReference>
<dbReference type="AlphaFoldDB" id="A0A8H4XLX5"/>
<sequence length="222" mass="23794">MPPHYSQNKDILPLTGGCPCGLIRYQISLPPLLVHCCYCTACQRQTGSVLALNAIVESTAVTLLPSTNSAVPGSISQPEPVATAASPAFASITSAEALPQAPKLSAGTAAICLPSQSGLGQTVVGCPDCRTGLWNHYADAGPHLSYVRVGTLDRPWEIEPDVHIYTSSRRSFLNVDDGKPSFEKYYPKREELLREDALDRHKALGPKIGEYWASMKGSLGSK</sequence>
<reference evidence="6" key="1">
    <citation type="journal article" date="2020" name="BMC Genomics">
        <title>Correction to: Identification and distribution of gene clusters required for synthesis of sphingolipid metabolism inhibitors in diverse species of the filamentous fungus Fusarium.</title>
        <authorList>
            <person name="Kim H.S."/>
            <person name="Lohmar J.M."/>
            <person name="Busman M."/>
            <person name="Brown D.W."/>
            <person name="Naumann T.A."/>
            <person name="Divon H.H."/>
            <person name="Lysoe E."/>
            <person name="Uhlig S."/>
            <person name="Proctor R.H."/>
        </authorList>
    </citation>
    <scope>NUCLEOTIDE SEQUENCE</scope>
    <source>
        <strain evidence="6">NRRL 22465</strain>
    </source>
</reference>
<dbReference type="InterPro" id="IPR006913">
    <property type="entry name" value="CENP-V/GFA"/>
</dbReference>
<protein>
    <recommendedName>
        <fullName evidence="5">CENP-V/GFA domain-containing protein</fullName>
    </recommendedName>
</protein>
<keyword evidence="4" id="KW-0456">Lyase</keyword>
<organism evidence="6 7">
    <name type="scientific">Fusarium zealandicum</name>
    <dbReference type="NCBI Taxonomy" id="1053134"/>
    <lineage>
        <taxon>Eukaryota</taxon>
        <taxon>Fungi</taxon>
        <taxon>Dikarya</taxon>
        <taxon>Ascomycota</taxon>
        <taxon>Pezizomycotina</taxon>
        <taxon>Sordariomycetes</taxon>
        <taxon>Hypocreomycetidae</taxon>
        <taxon>Hypocreales</taxon>
        <taxon>Nectriaceae</taxon>
        <taxon>Fusarium</taxon>
        <taxon>Fusarium staphyleae species complex</taxon>
    </lineage>
</organism>
<evidence type="ECO:0000256" key="1">
    <source>
        <dbReference type="ARBA" id="ARBA00005495"/>
    </source>
</evidence>
<accession>A0A8H4XLX5</accession>
<proteinExistence type="inferred from homology"/>
<dbReference type="OrthoDB" id="406544at2759"/>
<evidence type="ECO:0000256" key="2">
    <source>
        <dbReference type="ARBA" id="ARBA00022723"/>
    </source>
</evidence>
<feature type="domain" description="CENP-V/GFA" evidence="5">
    <location>
        <begin position="14"/>
        <end position="135"/>
    </location>
</feature>
<gene>
    <name evidence="6" type="ORF">FZEAL_3325</name>
</gene>
<dbReference type="SUPFAM" id="SSF51316">
    <property type="entry name" value="Mss4-like"/>
    <property type="match status" value="2"/>
</dbReference>
<keyword evidence="7" id="KW-1185">Reference proteome</keyword>
<comment type="similarity">
    <text evidence="1">Belongs to the Gfa family.</text>
</comment>